<evidence type="ECO:0000313" key="1">
    <source>
        <dbReference type="EMBL" id="BES90599.1"/>
    </source>
</evidence>
<proteinExistence type="predicted"/>
<name>A0ABN7AHB3_9HEMI</name>
<sequence>MELVSFKIEPASALVSSKGSGDREPHSAFSWPPAAARLMRSSLNPRPVPISSLRPYRGTADPAATLFIRSCIS</sequence>
<accession>A0ABN7AHB3</accession>
<protein>
    <submittedName>
        <fullName evidence="1">Uncharacterized protein</fullName>
    </submittedName>
</protein>
<keyword evidence="2" id="KW-1185">Reference proteome</keyword>
<gene>
    <name evidence="1" type="ORF">NTJ_03407</name>
</gene>
<evidence type="ECO:0000313" key="2">
    <source>
        <dbReference type="Proteomes" id="UP001307889"/>
    </source>
</evidence>
<dbReference type="Proteomes" id="UP001307889">
    <property type="component" value="Chromosome 2"/>
</dbReference>
<dbReference type="EMBL" id="AP028910">
    <property type="protein sequence ID" value="BES90599.1"/>
    <property type="molecule type" value="Genomic_DNA"/>
</dbReference>
<reference evidence="1 2" key="1">
    <citation type="submission" date="2023-09" db="EMBL/GenBank/DDBJ databases">
        <title>Nesidiocoris tenuis whole genome shotgun sequence.</title>
        <authorList>
            <person name="Shibata T."/>
            <person name="Shimoda M."/>
            <person name="Kobayashi T."/>
            <person name="Uehara T."/>
        </authorList>
    </citation>
    <scope>NUCLEOTIDE SEQUENCE [LARGE SCALE GENOMIC DNA]</scope>
    <source>
        <strain evidence="1 2">Japan</strain>
    </source>
</reference>
<organism evidence="1 2">
    <name type="scientific">Nesidiocoris tenuis</name>
    <dbReference type="NCBI Taxonomy" id="355587"/>
    <lineage>
        <taxon>Eukaryota</taxon>
        <taxon>Metazoa</taxon>
        <taxon>Ecdysozoa</taxon>
        <taxon>Arthropoda</taxon>
        <taxon>Hexapoda</taxon>
        <taxon>Insecta</taxon>
        <taxon>Pterygota</taxon>
        <taxon>Neoptera</taxon>
        <taxon>Paraneoptera</taxon>
        <taxon>Hemiptera</taxon>
        <taxon>Heteroptera</taxon>
        <taxon>Panheteroptera</taxon>
        <taxon>Cimicomorpha</taxon>
        <taxon>Miridae</taxon>
        <taxon>Dicyphina</taxon>
        <taxon>Nesidiocoris</taxon>
    </lineage>
</organism>